<feature type="transmembrane region" description="Helical" evidence="1">
    <location>
        <begin position="333"/>
        <end position="354"/>
    </location>
</feature>
<proteinExistence type="predicted"/>
<dbReference type="RefSeq" id="WP_077412321.1">
    <property type="nucleotide sequence ID" value="NZ_JBHRTS010000009.1"/>
</dbReference>
<feature type="transmembrane region" description="Helical" evidence="1">
    <location>
        <begin position="309"/>
        <end position="327"/>
    </location>
</feature>
<evidence type="ECO:0000256" key="1">
    <source>
        <dbReference type="SAM" id="Phobius"/>
    </source>
</evidence>
<protein>
    <submittedName>
        <fullName evidence="2">Glycosyltransferase family 39 protein</fullName>
    </submittedName>
</protein>
<feature type="transmembrane region" description="Helical" evidence="1">
    <location>
        <begin position="138"/>
        <end position="158"/>
    </location>
</feature>
<feature type="transmembrane region" description="Helical" evidence="1">
    <location>
        <begin position="276"/>
        <end position="297"/>
    </location>
</feature>
<name>A0ABV7JF03_9GAMM</name>
<dbReference type="EMBL" id="JBHRTS010000009">
    <property type="protein sequence ID" value="MFC3195667.1"/>
    <property type="molecule type" value="Genomic_DNA"/>
</dbReference>
<feature type="transmembrane region" description="Helical" evidence="1">
    <location>
        <begin position="74"/>
        <end position="99"/>
    </location>
</feature>
<keyword evidence="3" id="KW-1185">Reference proteome</keyword>
<dbReference type="Proteomes" id="UP001595533">
    <property type="component" value="Unassembled WGS sequence"/>
</dbReference>
<evidence type="ECO:0000313" key="3">
    <source>
        <dbReference type="Proteomes" id="UP001595533"/>
    </source>
</evidence>
<evidence type="ECO:0000313" key="2">
    <source>
        <dbReference type="EMBL" id="MFC3195667.1"/>
    </source>
</evidence>
<feature type="transmembrane region" description="Helical" evidence="1">
    <location>
        <begin position="366"/>
        <end position="386"/>
    </location>
</feature>
<feature type="transmembrane region" description="Helical" evidence="1">
    <location>
        <begin position="106"/>
        <end position="132"/>
    </location>
</feature>
<accession>A0ABV7JF03</accession>
<feature type="transmembrane region" description="Helical" evidence="1">
    <location>
        <begin position="170"/>
        <end position="194"/>
    </location>
</feature>
<feature type="transmembrane region" description="Helical" evidence="1">
    <location>
        <begin position="21"/>
        <end position="38"/>
    </location>
</feature>
<reference evidence="3" key="1">
    <citation type="journal article" date="2019" name="Int. J. Syst. Evol. Microbiol.">
        <title>The Global Catalogue of Microorganisms (GCM) 10K type strain sequencing project: providing services to taxonomists for standard genome sequencing and annotation.</title>
        <authorList>
            <consortium name="The Broad Institute Genomics Platform"/>
            <consortium name="The Broad Institute Genome Sequencing Center for Infectious Disease"/>
            <person name="Wu L."/>
            <person name="Ma J."/>
        </authorList>
    </citation>
    <scope>NUCLEOTIDE SEQUENCE [LARGE SCALE GENOMIC DNA]</scope>
    <source>
        <strain evidence="3">KCTC 42953</strain>
    </source>
</reference>
<keyword evidence="1" id="KW-0812">Transmembrane</keyword>
<comment type="caution">
    <text evidence="2">The sequence shown here is derived from an EMBL/GenBank/DDBJ whole genome shotgun (WGS) entry which is preliminary data.</text>
</comment>
<keyword evidence="1" id="KW-1133">Transmembrane helix</keyword>
<gene>
    <name evidence="2" type="ORF">ACFODZ_15540</name>
</gene>
<feature type="transmembrane region" description="Helical" evidence="1">
    <location>
        <begin position="247"/>
        <end position="270"/>
    </location>
</feature>
<sequence length="605" mass="67148">MNTRTAPDQSTTSNMPMSDRLWLIPAVLLTAVSLFSYANTDTTRDFLMAWQIANTGHLPLLGPQMAFSFDIGPWWFYLLSPGLLVGQSWLINAIITAILNASKFYLVYRIGLLVADRMLGWCLLAGLMMIALNLMQSITFTHTNLVEPMVLWVIYLSLQLNGQSKPMRWLFAGVVCGLAFHAHPTAFLAGFFVFQKWLSSERKAVSAGAFLMGLVLVFLPVIIHALISNEPMMSGLLTYADKYKPALNMGGFLDLLAGIWVVGPFAMFKAMFNPTVAYGLTGLQLLLQITAFLAPLFVWRSTGQQLKTLLLNVWLFMLLSAIGLLLIRANTPWYMTYIISLSTSLVTGIGWYLIACQGHTVFITRLFLAVMPLVFVTTQLQTTLHLHHSTLKVPSLVLHDAKSFDASLSFDSYEIQAHQAKAHGNYTCSQQPLAVHGPYSNLLFAHSGMEHLGICGKGLYYGPAAVSRHVIGVPPQFTEVISASALSQIGNTTFYEPVDISEQQMAWEENYQHDYQRRIKKNPDWQSTEVKVELKGGQHLLITNLPGFKMPMKVISVSVNGQSVAAIRTHTYSSLYRCTDCAAQSASWQVSYLEGSPGMTNVVSF</sequence>
<organism evidence="2 3">
    <name type="scientific">Marinicella sediminis</name>
    <dbReference type="NCBI Taxonomy" id="1792834"/>
    <lineage>
        <taxon>Bacteria</taxon>
        <taxon>Pseudomonadati</taxon>
        <taxon>Pseudomonadota</taxon>
        <taxon>Gammaproteobacteria</taxon>
        <taxon>Lysobacterales</taxon>
        <taxon>Marinicellaceae</taxon>
        <taxon>Marinicella</taxon>
    </lineage>
</organism>
<keyword evidence="1" id="KW-0472">Membrane</keyword>
<feature type="transmembrane region" description="Helical" evidence="1">
    <location>
        <begin position="206"/>
        <end position="227"/>
    </location>
</feature>